<proteinExistence type="predicted"/>
<dbReference type="AlphaFoldDB" id="A0A177WZG8"/>
<name>A0A177WZG8_BATDL</name>
<gene>
    <name evidence="2" type="ORF">BDEG_28503</name>
</gene>
<accession>A0A177WZG8</accession>
<dbReference type="VEuPathDB" id="FungiDB:BDEG_28503"/>
<evidence type="ECO:0000313" key="3">
    <source>
        <dbReference type="Proteomes" id="UP000077115"/>
    </source>
</evidence>
<evidence type="ECO:0000256" key="1">
    <source>
        <dbReference type="SAM" id="MobiDB-lite"/>
    </source>
</evidence>
<dbReference type="EMBL" id="DS022316">
    <property type="protein sequence ID" value="OAJ45356.1"/>
    <property type="molecule type" value="Genomic_DNA"/>
</dbReference>
<reference evidence="2 3" key="1">
    <citation type="submission" date="2006-10" db="EMBL/GenBank/DDBJ databases">
        <title>The Genome Sequence of Batrachochytrium dendrobatidis JEL423.</title>
        <authorList>
            <consortium name="The Broad Institute Genome Sequencing Platform"/>
            <person name="Birren B."/>
            <person name="Lander E."/>
            <person name="Galagan J."/>
            <person name="Cuomo C."/>
            <person name="Devon K."/>
            <person name="Jaffe D."/>
            <person name="Butler J."/>
            <person name="Alvarez P."/>
            <person name="Gnerre S."/>
            <person name="Grabherr M."/>
            <person name="Kleber M."/>
            <person name="Mauceli E."/>
            <person name="Brockman W."/>
            <person name="Young S."/>
            <person name="LaButti K."/>
            <person name="Sykes S."/>
            <person name="DeCaprio D."/>
            <person name="Crawford M."/>
            <person name="Koehrsen M."/>
            <person name="Engels R."/>
            <person name="Montgomery P."/>
            <person name="Pearson M."/>
            <person name="Howarth C."/>
            <person name="Larson L."/>
            <person name="White J."/>
            <person name="O'Leary S."/>
            <person name="Kodira C."/>
            <person name="Zeng Q."/>
            <person name="Yandava C."/>
            <person name="Alvarado L."/>
            <person name="Longcore J."/>
            <person name="James T."/>
        </authorList>
    </citation>
    <scope>NUCLEOTIDE SEQUENCE [LARGE SCALE GENOMIC DNA]</scope>
    <source>
        <strain evidence="2 3">JEL423</strain>
    </source>
</reference>
<dbReference type="Proteomes" id="UP000077115">
    <property type="component" value="Unassembled WGS sequence"/>
</dbReference>
<reference evidence="2 3" key="2">
    <citation type="submission" date="2016-05" db="EMBL/GenBank/DDBJ databases">
        <title>Lineage-specific infection strategies underlie the spectrum of fungal disease in amphibians.</title>
        <authorList>
            <person name="Cuomo C.A."/>
            <person name="Farrer R.A."/>
            <person name="James T."/>
            <person name="Longcore J."/>
            <person name="Birren B."/>
        </authorList>
    </citation>
    <scope>NUCLEOTIDE SEQUENCE [LARGE SCALE GENOMIC DNA]</scope>
    <source>
        <strain evidence="2 3">JEL423</strain>
    </source>
</reference>
<feature type="region of interest" description="Disordered" evidence="1">
    <location>
        <begin position="1"/>
        <end position="36"/>
    </location>
</feature>
<sequence length="113" mass="12835">MLSPCSTRKRSRNFQGQQSLADSKLEHDPGPQLALKPRLQECTKNIARHDKIVDIYKHLSEIVHQDTSRLGGSRSLAMIRKNLPEIDVCFIQAIAEQIYGEHVRVNAKADEED</sequence>
<evidence type="ECO:0000313" key="2">
    <source>
        <dbReference type="EMBL" id="OAJ45356.1"/>
    </source>
</evidence>
<organism evidence="2 3">
    <name type="scientific">Batrachochytrium dendrobatidis (strain JEL423)</name>
    <dbReference type="NCBI Taxonomy" id="403673"/>
    <lineage>
        <taxon>Eukaryota</taxon>
        <taxon>Fungi</taxon>
        <taxon>Fungi incertae sedis</taxon>
        <taxon>Chytridiomycota</taxon>
        <taxon>Chytridiomycota incertae sedis</taxon>
        <taxon>Chytridiomycetes</taxon>
        <taxon>Rhizophydiales</taxon>
        <taxon>Rhizophydiales incertae sedis</taxon>
        <taxon>Batrachochytrium</taxon>
    </lineage>
</organism>
<protein>
    <submittedName>
        <fullName evidence="2">Uncharacterized protein</fullName>
    </submittedName>
</protein>